<accession>A0A660SLF6</accession>
<feature type="domain" description="NFACT RNA-binding" evidence="2">
    <location>
        <begin position="317"/>
        <end position="411"/>
    </location>
</feature>
<dbReference type="InterPro" id="IPR051608">
    <property type="entry name" value="RQC_Subunit_NEMF"/>
</dbReference>
<comment type="caution">
    <text evidence="3">The sequence shown here is derived from an EMBL/GenBank/DDBJ whole genome shotgun (WGS) entry which is preliminary data.</text>
</comment>
<dbReference type="InterPro" id="IPR008532">
    <property type="entry name" value="NFACT_RNA-bd"/>
</dbReference>
<proteinExistence type="predicted"/>
<dbReference type="EMBL" id="QNBE01000011">
    <property type="protein sequence ID" value="RKX71332.1"/>
    <property type="molecule type" value="Genomic_DNA"/>
</dbReference>
<feature type="coiled-coil region" evidence="1">
    <location>
        <begin position="187"/>
        <end position="219"/>
    </location>
</feature>
<evidence type="ECO:0000259" key="2">
    <source>
        <dbReference type="Pfam" id="PF05670"/>
    </source>
</evidence>
<dbReference type="Proteomes" id="UP000268469">
    <property type="component" value="Unassembled WGS sequence"/>
</dbReference>
<keyword evidence="1" id="KW-0175">Coiled coil</keyword>
<organism evidence="3 4">
    <name type="scientific">candidate division WOR-3 bacterium</name>
    <dbReference type="NCBI Taxonomy" id="2052148"/>
    <lineage>
        <taxon>Bacteria</taxon>
        <taxon>Bacteria division WOR-3</taxon>
    </lineage>
</organism>
<reference evidence="3 4" key="1">
    <citation type="submission" date="2018-06" db="EMBL/GenBank/DDBJ databases">
        <title>Extensive metabolic versatility and redundancy in microbially diverse, dynamic hydrothermal sediments.</title>
        <authorList>
            <person name="Dombrowski N."/>
            <person name="Teske A."/>
            <person name="Baker B.J."/>
        </authorList>
    </citation>
    <scope>NUCLEOTIDE SEQUENCE [LARGE SCALE GENOMIC DNA]</scope>
    <source>
        <strain evidence="3">B36_G15</strain>
    </source>
</reference>
<dbReference type="GO" id="GO:0043023">
    <property type="term" value="F:ribosomal large subunit binding"/>
    <property type="evidence" value="ECO:0007669"/>
    <property type="project" value="TreeGrafter"/>
</dbReference>
<name>A0A660SLF6_UNCW3</name>
<dbReference type="PANTHER" id="PTHR15239">
    <property type="entry name" value="NUCLEAR EXPORT MEDIATOR FACTOR NEMF"/>
    <property type="match status" value="1"/>
</dbReference>
<gene>
    <name evidence="3" type="ORF">DRP53_01840</name>
</gene>
<dbReference type="Pfam" id="PF05833">
    <property type="entry name" value="NFACT_N"/>
    <property type="match status" value="1"/>
</dbReference>
<evidence type="ECO:0000313" key="4">
    <source>
        <dbReference type="Proteomes" id="UP000268469"/>
    </source>
</evidence>
<dbReference type="Pfam" id="PF05670">
    <property type="entry name" value="NFACT-R_1"/>
    <property type="match status" value="1"/>
</dbReference>
<evidence type="ECO:0000313" key="3">
    <source>
        <dbReference type="EMBL" id="RKX71332.1"/>
    </source>
</evidence>
<evidence type="ECO:0000256" key="1">
    <source>
        <dbReference type="SAM" id="Coils"/>
    </source>
</evidence>
<dbReference type="AlphaFoldDB" id="A0A660SLF6"/>
<dbReference type="GO" id="GO:1990112">
    <property type="term" value="C:RQC complex"/>
    <property type="evidence" value="ECO:0007669"/>
    <property type="project" value="TreeGrafter"/>
</dbReference>
<dbReference type="GO" id="GO:0072344">
    <property type="term" value="P:rescue of stalled ribosome"/>
    <property type="evidence" value="ECO:0007669"/>
    <property type="project" value="TreeGrafter"/>
</dbReference>
<dbReference type="GO" id="GO:0000049">
    <property type="term" value="F:tRNA binding"/>
    <property type="evidence" value="ECO:0007669"/>
    <property type="project" value="TreeGrafter"/>
</dbReference>
<protein>
    <recommendedName>
        <fullName evidence="2">NFACT RNA-binding domain-containing protein</fullName>
    </recommendedName>
</protein>
<sequence length="427" mass="49539">MLSGIVLKFLTLELNHLIGRRVKKILRQDRIFQFQLPGHNLIVSLDPELPVLLDRSDPIEGDPIWRNLWSYRLECLETSGWDRVLKLRIGTEELSFLLAKGARLSRSGLELPPDDRMDPDQVDSLFDNPEELIRKVRGVDLALARFLTTKKLSPKKLIRSIRDKKVRYAIINHAVLPDPEGEFEFINEAVNALYANYRRQKEEKKRREAERREERRIERIKKRIEAIGDPEELRCKGDAILTYPHLVEGREGEVALPDPNDPERTLIIEALPNLTPQELARSYYRRFKKAKERLRQLKRLLSERPPPRPDEKPTLPYHLFHTRSGLEILVGKNAQSNELITFKIARPRDLFFHVRGHPGAHVILRTKGRKPSKSDIEEAARYAVLFSKAKHSKWVPVSYALRADIKKGRSPGVVIFKKEKVIFSEGL</sequence>
<dbReference type="PANTHER" id="PTHR15239:SF6">
    <property type="entry name" value="RIBOSOME QUALITY CONTROL COMPLEX SUBUNIT NEMF"/>
    <property type="match status" value="1"/>
</dbReference>